<keyword evidence="1" id="KW-0472">Membrane</keyword>
<keyword evidence="1" id="KW-1133">Transmembrane helix</keyword>
<accession>A0A089LLP6</accession>
<dbReference type="HOGENOM" id="CLU_125013_0_0_9"/>
<dbReference type="RefSeq" id="WP_038693648.1">
    <property type="nucleotide sequence ID" value="NZ_CP009286.1"/>
</dbReference>
<dbReference type="STRING" id="169760.PSTEL_04255"/>
<evidence type="ECO:0000313" key="2">
    <source>
        <dbReference type="EMBL" id="AIQ62436.1"/>
    </source>
</evidence>
<dbReference type="OrthoDB" id="3196812at2"/>
<dbReference type="Proteomes" id="UP000029507">
    <property type="component" value="Chromosome"/>
</dbReference>
<organism evidence="2 3">
    <name type="scientific">Paenibacillus stellifer</name>
    <dbReference type="NCBI Taxonomy" id="169760"/>
    <lineage>
        <taxon>Bacteria</taxon>
        <taxon>Bacillati</taxon>
        <taxon>Bacillota</taxon>
        <taxon>Bacilli</taxon>
        <taxon>Bacillales</taxon>
        <taxon>Paenibacillaceae</taxon>
        <taxon>Paenibacillus</taxon>
    </lineage>
</organism>
<dbReference type="AlphaFoldDB" id="A0A089LLP6"/>
<sequence>MGEYVKKKKNMKFQSVDALQQVVNVVNEAAAALKDKGRTMRESAIPEVLAGALGAGIGAVGSFAALYGLGTVGLSAAGIMSGLASAGGGVAAVLGGAVSASVAGVFVLAAPVAILAAGGVGIASHLKHKQLKQEKERLYQEAVRKQTAILKALKDEQDADKGRIEYLTSIIILLQQAIKDLKADLGYAA</sequence>
<keyword evidence="1" id="KW-0812">Transmembrane</keyword>
<evidence type="ECO:0000313" key="3">
    <source>
        <dbReference type="Proteomes" id="UP000029507"/>
    </source>
</evidence>
<dbReference type="EMBL" id="CP009286">
    <property type="protein sequence ID" value="AIQ62436.1"/>
    <property type="molecule type" value="Genomic_DNA"/>
</dbReference>
<reference evidence="2 3" key="1">
    <citation type="submission" date="2014-08" db="EMBL/GenBank/DDBJ databases">
        <title>Comparative genomics of the Paenibacillus odorifer group.</title>
        <authorList>
            <person name="den Bakker H.C."/>
            <person name="Tsai Y.-C."/>
            <person name="Martin N."/>
            <person name="Korlach J."/>
            <person name="Wiedmann M."/>
        </authorList>
    </citation>
    <scope>NUCLEOTIDE SEQUENCE [LARGE SCALE GENOMIC DNA]</scope>
    <source>
        <strain evidence="2 3">DSM 14472</strain>
    </source>
</reference>
<keyword evidence="3" id="KW-1185">Reference proteome</keyword>
<dbReference type="KEGG" id="pste:PSTEL_04255"/>
<protein>
    <submittedName>
        <fullName evidence="2">Uncharacterized protein</fullName>
    </submittedName>
</protein>
<proteinExistence type="predicted"/>
<gene>
    <name evidence="2" type="ORF">PSTEL_04255</name>
</gene>
<feature type="transmembrane region" description="Helical" evidence="1">
    <location>
        <begin position="48"/>
        <end position="70"/>
    </location>
</feature>
<name>A0A089LLP6_9BACL</name>
<feature type="transmembrane region" description="Helical" evidence="1">
    <location>
        <begin position="90"/>
        <end position="123"/>
    </location>
</feature>
<evidence type="ECO:0000256" key="1">
    <source>
        <dbReference type="SAM" id="Phobius"/>
    </source>
</evidence>